<protein>
    <submittedName>
        <fullName evidence="1">AraC family transcriptional regulator</fullName>
    </submittedName>
</protein>
<organism evidence="1 2">
    <name type="scientific">Tsukamurella sputi</name>
    <dbReference type="NCBI Taxonomy" id="2591848"/>
    <lineage>
        <taxon>Bacteria</taxon>
        <taxon>Bacillati</taxon>
        <taxon>Actinomycetota</taxon>
        <taxon>Actinomycetes</taxon>
        <taxon>Mycobacteriales</taxon>
        <taxon>Tsukamurellaceae</taxon>
        <taxon>Tsukamurella</taxon>
    </lineage>
</organism>
<reference evidence="1 2" key="1">
    <citation type="submission" date="2019-08" db="EMBL/GenBank/DDBJ databases">
        <title>Tsukamurella conjunctivitidis sp. nov., Tsukamurella assacharolytica sp. nov. and Tsukamurella sputae sp. nov. isolated from patients with conjunctivitis, bacteraemia (lymphoma) and respiratory infection (sputum) in Hong Kong.</title>
        <authorList>
            <person name="Fok K.M.N."/>
            <person name="Fong J.Y.H."/>
        </authorList>
    </citation>
    <scope>NUCLEOTIDE SEQUENCE [LARGE SCALE GENOMIC DNA]</scope>
    <source>
        <strain evidence="1 2">HKU70</strain>
    </source>
</reference>
<gene>
    <name evidence="1" type="ORF">FK268_22935</name>
</gene>
<dbReference type="AlphaFoldDB" id="A0A5C5RGM6"/>
<evidence type="ECO:0000313" key="2">
    <source>
        <dbReference type="Proteomes" id="UP000319792"/>
    </source>
</evidence>
<feature type="non-terminal residue" evidence="1">
    <location>
        <position position="91"/>
    </location>
</feature>
<dbReference type="Proteomes" id="UP000319792">
    <property type="component" value="Unassembled WGS sequence"/>
</dbReference>
<comment type="caution">
    <text evidence="1">The sequence shown here is derived from an EMBL/GenBank/DDBJ whole genome shotgun (WGS) entry which is preliminary data.</text>
</comment>
<evidence type="ECO:0000313" key="1">
    <source>
        <dbReference type="EMBL" id="TWS21782.1"/>
    </source>
</evidence>
<proteinExistence type="predicted"/>
<sequence>MPPLAFAQLLDSGALGAAETRAFGRIMAREGVDLAVVIARQGQVPVRWFHEVYPAMDAQQGFRLGVAFAEHAQLTSFGPLSLPLVSAGSVL</sequence>
<dbReference type="EMBL" id="VIGV01000020">
    <property type="protein sequence ID" value="TWS21782.1"/>
    <property type="molecule type" value="Genomic_DNA"/>
</dbReference>
<name>A0A5C5RGM6_9ACTN</name>
<accession>A0A5C5RGM6</accession>
<keyword evidence="2" id="KW-1185">Reference proteome</keyword>